<feature type="region of interest" description="Disordered" evidence="1">
    <location>
        <begin position="97"/>
        <end position="124"/>
    </location>
</feature>
<dbReference type="Proteomes" id="UP000440224">
    <property type="component" value="Unassembled WGS sequence"/>
</dbReference>
<feature type="transmembrane region" description="Helical" evidence="2">
    <location>
        <begin position="344"/>
        <end position="360"/>
    </location>
</feature>
<keyword evidence="2" id="KW-0472">Membrane</keyword>
<dbReference type="RefSeq" id="WP_153823766.1">
    <property type="nucleotide sequence ID" value="NZ_WJIE01000014.1"/>
</dbReference>
<accession>A0A6N7PXL8</accession>
<proteinExistence type="predicted"/>
<sequence length="619" mass="65455">MSIRVARPWLVASGLALGLVTLLPLPARAWVDVHVAGDDVRVDVNKDGSARVEHKITLRVSGGPLKSIDLKGIDADAVPEPDGYVVPARDAATNSLASASPVSTEMLPPPSRPREDGAPNPSAMRIRFDADKGLSRGVFVVFVRYRTELFRRGLVRRDGSMARLRWSGLVWEDGFDSARATFVLPAGPTEPRPDEAAAAEDPSSESAAPPSVLSTIRRGAGKDELELLRPYAPKGEPVSWLVRFDARALDVTAPRAEPAPASAPGPAALAPDRRLFVLIGGGVAFVLYALLVALKSREVERAARAAGAEPRPLIPAPLFVRATGAGLALVAGLALQLALPTGTAGALLVALAAALAAFRAPRWIRASSLRGPGTWLPVTEEEAFSRAARPRGALLDVSTRAGKALFALGLGLLGVGVWFVSRTSMYHAELFAYDVVALLALFCTGRLAELPPDPVASAAPLLRDVAKRVRKATKKAGEEVRIVPRFRVPEGSAKADELRLAVVPRSPLPGFAGLEVGVVLTPAAGSTLRSPEVLLRVTSGTACEEATSAITRQGRSQRGKRPTERAITLVPRLPTAWMTADLVTRLVGLLREGRKAAEERSGIRRSAQVVAASEDGRAA</sequence>
<feature type="transmembrane region" description="Helical" evidence="2">
    <location>
        <begin position="318"/>
        <end position="338"/>
    </location>
</feature>
<feature type="compositionally biased region" description="Low complexity" evidence="1">
    <location>
        <begin position="199"/>
        <end position="211"/>
    </location>
</feature>
<feature type="transmembrane region" description="Helical" evidence="2">
    <location>
        <begin position="404"/>
        <end position="424"/>
    </location>
</feature>
<evidence type="ECO:0000313" key="4">
    <source>
        <dbReference type="Proteomes" id="UP000440224"/>
    </source>
</evidence>
<evidence type="ECO:0000313" key="3">
    <source>
        <dbReference type="EMBL" id="MRG96982.1"/>
    </source>
</evidence>
<keyword evidence="2" id="KW-0812">Transmembrane</keyword>
<feature type="transmembrane region" description="Helical" evidence="2">
    <location>
        <begin position="275"/>
        <end position="294"/>
    </location>
</feature>
<organism evidence="3 4">
    <name type="scientific">Polyangium spumosum</name>
    <dbReference type="NCBI Taxonomy" id="889282"/>
    <lineage>
        <taxon>Bacteria</taxon>
        <taxon>Pseudomonadati</taxon>
        <taxon>Myxococcota</taxon>
        <taxon>Polyangia</taxon>
        <taxon>Polyangiales</taxon>
        <taxon>Polyangiaceae</taxon>
        <taxon>Polyangium</taxon>
    </lineage>
</organism>
<keyword evidence="2" id="KW-1133">Transmembrane helix</keyword>
<evidence type="ECO:0000256" key="1">
    <source>
        <dbReference type="SAM" id="MobiDB-lite"/>
    </source>
</evidence>
<dbReference type="OrthoDB" id="5491190at2"/>
<dbReference type="EMBL" id="WJIE01000014">
    <property type="protein sequence ID" value="MRG96982.1"/>
    <property type="molecule type" value="Genomic_DNA"/>
</dbReference>
<gene>
    <name evidence="3" type="ORF">GF068_34415</name>
</gene>
<name>A0A6N7PXL8_9BACT</name>
<evidence type="ECO:0008006" key="5">
    <source>
        <dbReference type="Google" id="ProtNLM"/>
    </source>
</evidence>
<evidence type="ECO:0000256" key="2">
    <source>
        <dbReference type="SAM" id="Phobius"/>
    </source>
</evidence>
<comment type="caution">
    <text evidence="3">The sequence shown here is derived from an EMBL/GenBank/DDBJ whole genome shotgun (WGS) entry which is preliminary data.</text>
</comment>
<dbReference type="AlphaFoldDB" id="A0A6N7PXL8"/>
<keyword evidence="4" id="KW-1185">Reference proteome</keyword>
<feature type="region of interest" description="Disordered" evidence="1">
    <location>
        <begin position="184"/>
        <end position="215"/>
    </location>
</feature>
<protein>
    <recommendedName>
        <fullName evidence="5">DUF2207 domain-containing protein</fullName>
    </recommendedName>
</protein>
<reference evidence="3 4" key="1">
    <citation type="submission" date="2019-10" db="EMBL/GenBank/DDBJ databases">
        <title>A soil myxobacterium in the family Polyangiaceae.</title>
        <authorList>
            <person name="Li Y."/>
            <person name="Wang J."/>
        </authorList>
    </citation>
    <scope>NUCLEOTIDE SEQUENCE [LARGE SCALE GENOMIC DNA]</scope>
    <source>
        <strain evidence="3 4">DSM 14734</strain>
    </source>
</reference>